<dbReference type="Proteomes" id="UP000299102">
    <property type="component" value="Unassembled WGS sequence"/>
</dbReference>
<evidence type="ECO:0000313" key="2">
    <source>
        <dbReference type="EMBL" id="GBP56514.1"/>
    </source>
</evidence>
<comment type="caution">
    <text evidence="2">The sequence shown here is derived from an EMBL/GenBank/DDBJ whole genome shotgun (WGS) entry which is preliminary data.</text>
</comment>
<protein>
    <submittedName>
        <fullName evidence="2">Uncharacterized protein</fullName>
    </submittedName>
</protein>
<keyword evidence="3" id="KW-1185">Reference proteome</keyword>
<name>A0A4C1X2E9_EUMVA</name>
<proteinExistence type="predicted"/>
<sequence>MLYVHFVLFRIKAGQGLQLKLGRIHIEDVLTLAKSGVQARPCVCVFRAYVLKRAREGAQIAGQARRMRTRGRPPRQMAADLKRPTCSPI</sequence>
<evidence type="ECO:0000256" key="1">
    <source>
        <dbReference type="SAM" id="MobiDB-lite"/>
    </source>
</evidence>
<feature type="region of interest" description="Disordered" evidence="1">
    <location>
        <begin position="61"/>
        <end position="89"/>
    </location>
</feature>
<gene>
    <name evidence="2" type="ORF">EVAR_42707_1</name>
</gene>
<accession>A0A4C1X2E9</accession>
<evidence type="ECO:0000313" key="3">
    <source>
        <dbReference type="Proteomes" id="UP000299102"/>
    </source>
</evidence>
<dbReference type="AlphaFoldDB" id="A0A4C1X2E9"/>
<organism evidence="2 3">
    <name type="scientific">Eumeta variegata</name>
    <name type="common">Bagworm moth</name>
    <name type="synonym">Eumeta japonica</name>
    <dbReference type="NCBI Taxonomy" id="151549"/>
    <lineage>
        <taxon>Eukaryota</taxon>
        <taxon>Metazoa</taxon>
        <taxon>Ecdysozoa</taxon>
        <taxon>Arthropoda</taxon>
        <taxon>Hexapoda</taxon>
        <taxon>Insecta</taxon>
        <taxon>Pterygota</taxon>
        <taxon>Neoptera</taxon>
        <taxon>Endopterygota</taxon>
        <taxon>Lepidoptera</taxon>
        <taxon>Glossata</taxon>
        <taxon>Ditrysia</taxon>
        <taxon>Tineoidea</taxon>
        <taxon>Psychidae</taxon>
        <taxon>Oiketicinae</taxon>
        <taxon>Eumeta</taxon>
    </lineage>
</organism>
<dbReference type="EMBL" id="BGZK01000694">
    <property type="protein sequence ID" value="GBP56514.1"/>
    <property type="molecule type" value="Genomic_DNA"/>
</dbReference>
<reference evidence="2 3" key="1">
    <citation type="journal article" date="2019" name="Commun. Biol.">
        <title>The bagworm genome reveals a unique fibroin gene that provides high tensile strength.</title>
        <authorList>
            <person name="Kono N."/>
            <person name="Nakamura H."/>
            <person name="Ohtoshi R."/>
            <person name="Tomita M."/>
            <person name="Numata K."/>
            <person name="Arakawa K."/>
        </authorList>
    </citation>
    <scope>NUCLEOTIDE SEQUENCE [LARGE SCALE GENOMIC DNA]</scope>
</reference>